<feature type="transmembrane region" description="Helical" evidence="6">
    <location>
        <begin position="268"/>
        <end position="290"/>
    </location>
</feature>
<feature type="transmembrane region" description="Helical" evidence="6">
    <location>
        <begin position="156"/>
        <end position="178"/>
    </location>
</feature>
<feature type="transmembrane region" description="Helical" evidence="6">
    <location>
        <begin position="17"/>
        <end position="42"/>
    </location>
</feature>
<gene>
    <name evidence="7" type="ORF">ERS852568_01390</name>
</gene>
<evidence type="ECO:0000256" key="6">
    <source>
        <dbReference type="SAM" id="Phobius"/>
    </source>
</evidence>
<evidence type="ECO:0000256" key="4">
    <source>
        <dbReference type="ARBA" id="ARBA00022989"/>
    </source>
</evidence>
<dbReference type="EMBL" id="CZBO01000002">
    <property type="protein sequence ID" value="CUP97386.1"/>
    <property type="molecule type" value="Genomic_DNA"/>
</dbReference>
<evidence type="ECO:0000256" key="2">
    <source>
        <dbReference type="ARBA" id="ARBA00022475"/>
    </source>
</evidence>
<sequence length="522" mass="60272">MIIIRTENFLKNMRVNILFYIIGIFASFISRSIFIKILGANITGLNSLYTSLIGLLNVAELGVGVAVGYSLYEPLSKKDFIKIKDIMVLFKYYYNRIAKIVLVLGLILSVFLPILIKGQVDIKLAYVYYFIYLINCSTSYLFTYKQTLIIADQKQYKISYVLNISKILKIITQCICIYYTKSFLFWLIVEFIFNLIGMILANRKIDIEYGNIFNSSNVKSIQKIKKENSQIGKNIRNVFFHKIASFVIYQTDAILISIFSTLKETGIYANYMMIINSLTGLLSTAIGSIMPSIGNLIAEESREKSYDTFRILFLFDNLIAIFISLVTYQVINEFIVFWVGSEYLFYKYIVTALILNLYVQIARGSVDRFKDGFGIYWDVNAAIFESIINLIFSVVLAKKFGIVGIFIGTIISNITIVMLWKPYILFKEGFKQNIMKYIKQSLNIYIRNILIIFLSSYVYNNIFSNISIGNQFIDLIIHSILGSTLCIILIFILFVNMKEFKKLLDILNNQFILKIKKKFNSR</sequence>
<keyword evidence="3 6" id="KW-0812">Transmembrane</keyword>
<organism evidence="7 8">
    <name type="scientific">Clostridium baratii</name>
    <dbReference type="NCBI Taxonomy" id="1561"/>
    <lineage>
        <taxon>Bacteria</taxon>
        <taxon>Bacillati</taxon>
        <taxon>Bacillota</taxon>
        <taxon>Clostridia</taxon>
        <taxon>Eubacteriales</taxon>
        <taxon>Clostridiaceae</taxon>
        <taxon>Clostridium</taxon>
    </lineage>
</organism>
<reference evidence="7 8" key="1">
    <citation type="submission" date="2015-09" db="EMBL/GenBank/DDBJ databases">
        <authorList>
            <consortium name="Pathogen Informatics"/>
        </authorList>
    </citation>
    <scope>NUCLEOTIDE SEQUENCE [LARGE SCALE GENOMIC DNA]</scope>
    <source>
        <strain evidence="7 8">2789STDY5834956</strain>
    </source>
</reference>
<feature type="transmembrane region" description="Helical" evidence="6">
    <location>
        <begin position="402"/>
        <end position="423"/>
    </location>
</feature>
<feature type="transmembrane region" description="Helical" evidence="6">
    <location>
        <begin position="126"/>
        <end position="144"/>
    </location>
</feature>
<comment type="subcellular location">
    <subcellularLocation>
        <location evidence="1">Cell membrane</location>
        <topology evidence="1">Multi-pass membrane protein</topology>
    </subcellularLocation>
</comment>
<evidence type="ECO:0000313" key="8">
    <source>
        <dbReference type="Proteomes" id="UP000095563"/>
    </source>
</evidence>
<keyword evidence="5 6" id="KW-0472">Membrane</keyword>
<dbReference type="Proteomes" id="UP000095563">
    <property type="component" value="Unassembled WGS sequence"/>
</dbReference>
<evidence type="ECO:0000313" key="7">
    <source>
        <dbReference type="EMBL" id="CUP97386.1"/>
    </source>
</evidence>
<evidence type="ECO:0000256" key="3">
    <source>
        <dbReference type="ARBA" id="ARBA00022692"/>
    </source>
</evidence>
<feature type="transmembrane region" description="Helical" evidence="6">
    <location>
        <begin position="48"/>
        <end position="72"/>
    </location>
</feature>
<evidence type="ECO:0000256" key="1">
    <source>
        <dbReference type="ARBA" id="ARBA00004651"/>
    </source>
</evidence>
<accession>A0A174SL52</accession>
<dbReference type="PANTHER" id="PTHR30250">
    <property type="entry name" value="PST FAMILY PREDICTED COLANIC ACID TRANSPORTER"/>
    <property type="match status" value="1"/>
</dbReference>
<feature type="transmembrane region" description="Helical" evidence="6">
    <location>
        <begin position="93"/>
        <end position="114"/>
    </location>
</feature>
<feature type="transmembrane region" description="Helical" evidence="6">
    <location>
        <begin position="343"/>
        <end position="361"/>
    </location>
</feature>
<protein>
    <submittedName>
        <fullName evidence="7">Membrane protein involved in the export of O-antigen and teichoic acid</fullName>
    </submittedName>
</protein>
<feature type="transmembrane region" description="Helical" evidence="6">
    <location>
        <begin position="311"/>
        <end position="331"/>
    </location>
</feature>
<proteinExistence type="predicted"/>
<dbReference type="GO" id="GO:0005886">
    <property type="term" value="C:plasma membrane"/>
    <property type="evidence" value="ECO:0007669"/>
    <property type="project" value="UniProtKB-SubCell"/>
</dbReference>
<feature type="transmembrane region" description="Helical" evidence="6">
    <location>
        <begin position="475"/>
        <end position="495"/>
    </location>
</feature>
<feature type="transmembrane region" description="Helical" evidence="6">
    <location>
        <begin position="243"/>
        <end position="262"/>
    </location>
</feature>
<keyword evidence="4 6" id="KW-1133">Transmembrane helix</keyword>
<evidence type="ECO:0000256" key="5">
    <source>
        <dbReference type="ARBA" id="ARBA00023136"/>
    </source>
</evidence>
<feature type="transmembrane region" description="Helical" evidence="6">
    <location>
        <begin position="184"/>
        <end position="201"/>
    </location>
</feature>
<dbReference type="PANTHER" id="PTHR30250:SF26">
    <property type="entry name" value="PSMA PROTEIN"/>
    <property type="match status" value="1"/>
</dbReference>
<name>A0A174SL52_9CLOT</name>
<dbReference type="InterPro" id="IPR050833">
    <property type="entry name" value="Poly_Biosynth_Transport"/>
</dbReference>
<dbReference type="AlphaFoldDB" id="A0A174SL52"/>
<feature type="transmembrane region" description="Helical" evidence="6">
    <location>
        <begin position="373"/>
        <end position="396"/>
    </location>
</feature>
<feature type="transmembrane region" description="Helical" evidence="6">
    <location>
        <begin position="444"/>
        <end position="463"/>
    </location>
</feature>
<keyword evidence="2" id="KW-1003">Cell membrane</keyword>